<evidence type="ECO:0000256" key="2">
    <source>
        <dbReference type="SAM" id="SignalP"/>
    </source>
</evidence>
<dbReference type="PeptideAtlas" id="O01595"/>
<feature type="region of interest" description="Disordered" evidence="1">
    <location>
        <begin position="27"/>
        <end position="77"/>
    </location>
</feature>
<dbReference type="HOGENOM" id="CLU_154072_0_0_1"/>
<organism evidence="3 4">
    <name type="scientific">Caenorhabditis elegans</name>
    <dbReference type="NCBI Taxonomy" id="6239"/>
    <lineage>
        <taxon>Eukaryota</taxon>
        <taxon>Metazoa</taxon>
        <taxon>Ecdysozoa</taxon>
        <taxon>Nematoda</taxon>
        <taxon>Chromadorea</taxon>
        <taxon>Rhabditida</taxon>
        <taxon>Rhabditina</taxon>
        <taxon>Rhabditomorpha</taxon>
        <taxon>Rhabditoidea</taxon>
        <taxon>Rhabditidae</taxon>
        <taxon>Peloderinae</taxon>
        <taxon>Caenorhabditis</taxon>
    </lineage>
</organism>
<dbReference type="EMBL" id="BX284605">
    <property type="protein sequence ID" value="CCD73281.1"/>
    <property type="molecule type" value="Genomic_DNA"/>
</dbReference>
<dbReference type="UCSC" id="R08E5.4">
    <property type="organism name" value="c. elegans"/>
</dbReference>
<dbReference type="Proteomes" id="UP000001940">
    <property type="component" value="Chromosome V"/>
</dbReference>
<reference evidence="3 4" key="1">
    <citation type="journal article" date="1998" name="Science">
        <title>Genome sequence of the nematode C. elegans: a platform for investigating biology.</title>
        <authorList>
            <consortium name="The C. elegans sequencing consortium"/>
            <person name="Sulson J.E."/>
            <person name="Waterston R."/>
        </authorList>
    </citation>
    <scope>NUCLEOTIDE SEQUENCE [LARGE SCALE GENOMIC DNA]</scope>
    <source>
        <strain evidence="3 4">Bristol N2</strain>
    </source>
</reference>
<dbReference type="CTD" id="187702"/>
<dbReference type="FunCoup" id="O01595">
    <property type="interactions" value="252"/>
</dbReference>
<dbReference type="PaxDb" id="6239-R08E5.4"/>
<dbReference type="AGR" id="WB:WBGene00019964"/>
<dbReference type="OrthoDB" id="5898351at2759"/>
<name>O01595_CAEEL</name>
<feature type="compositionally biased region" description="Basic and acidic residues" evidence="1">
    <location>
        <begin position="116"/>
        <end position="128"/>
    </location>
</feature>
<evidence type="ECO:0000313" key="4">
    <source>
        <dbReference type="Proteomes" id="UP000001940"/>
    </source>
</evidence>
<dbReference type="InParanoid" id="O01595"/>
<sequence>MNNSLVLLISTVVFALVYANPGKEIDHMDGGAMNMTDMDPSNMTGGPMNGHSAEKSSEEKKSPRSSRGVGEDLKNAGKDAMNTMENAGKNAWDKAGELGKSGINTVQSAGSAVKNGAKDLAGKVDKAL</sequence>
<dbReference type="WormBase" id="R08E5.4">
    <property type="protein sequence ID" value="CE45271"/>
    <property type="gene ID" value="WBGene00019964"/>
</dbReference>
<keyword evidence="2" id="KW-0732">Signal</keyword>
<gene>
    <name evidence="3" type="ORF">CELE_R08E5.4</name>
    <name evidence="3 5" type="ORF">R08E5.4</name>
</gene>
<dbReference type="Bgee" id="WBGene00019964">
    <property type="expression patterns" value="Expressed in larva and 3 other cell types or tissues"/>
</dbReference>
<dbReference type="PhylomeDB" id="O01595"/>
<feature type="compositionally biased region" description="Basic and acidic residues" evidence="1">
    <location>
        <begin position="52"/>
        <end position="62"/>
    </location>
</feature>
<feature type="region of interest" description="Disordered" evidence="1">
    <location>
        <begin position="108"/>
        <end position="128"/>
    </location>
</feature>
<proteinExistence type="predicted"/>
<evidence type="ECO:0000256" key="1">
    <source>
        <dbReference type="SAM" id="MobiDB-lite"/>
    </source>
</evidence>
<feature type="chain" id="PRO_5004156677" evidence="2">
    <location>
        <begin position="20"/>
        <end position="128"/>
    </location>
</feature>
<dbReference type="OMA" id="PTHDESM"/>
<dbReference type="KEGG" id="cel:CELE_R08E5.4"/>
<accession>G4SPJ2</accession>
<dbReference type="AlphaFoldDB" id="O01595"/>
<evidence type="ECO:0000313" key="3">
    <source>
        <dbReference type="EMBL" id="CCD73281.1"/>
    </source>
</evidence>
<dbReference type="GeneID" id="187702"/>
<dbReference type="eggNOG" id="ENOG502TJ0F">
    <property type="taxonomic scope" value="Eukaryota"/>
</dbReference>
<dbReference type="RefSeq" id="NP_504043.2">
    <property type="nucleotide sequence ID" value="NM_071642.2"/>
</dbReference>
<evidence type="ECO:0000313" key="5">
    <source>
        <dbReference type="WormBase" id="R08E5.4"/>
    </source>
</evidence>
<feature type="signal peptide" evidence="2">
    <location>
        <begin position="1"/>
        <end position="19"/>
    </location>
</feature>
<keyword evidence="4" id="KW-1185">Reference proteome</keyword>
<accession>O01595</accession>
<protein>
    <submittedName>
        <fullName evidence="3">Dauer Up-Regulated</fullName>
    </submittedName>
</protein>